<accession>A0A251UBW0</accession>
<evidence type="ECO:0000256" key="2">
    <source>
        <dbReference type="ARBA" id="ARBA00022692"/>
    </source>
</evidence>
<evidence type="ECO:0000256" key="5">
    <source>
        <dbReference type="ARBA" id="ARBA00044504"/>
    </source>
</evidence>
<evidence type="ECO:0000256" key="6">
    <source>
        <dbReference type="SAM" id="Phobius"/>
    </source>
</evidence>
<feature type="transmembrane region" description="Helical" evidence="6">
    <location>
        <begin position="39"/>
        <end position="60"/>
    </location>
</feature>
<evidence type="ECO:0000256" key="3">
    <source>
        <dbReference type="ARBA" id="ARBA00022989"/>
    </source>
</evidence>
<evidence type="ECO:0000256" key="1">
    <source>
        <dbReference type="ARBA" id="ARBA00004141"/>
    </source>
</evidence>
<dbReference type="Gene3D" id="1.20.1250.20">
    <property type="entry name" value="MFS general substrate transporter like domains"/>
    <property type="match status" value="1"/>
</dbReference>
<dbReference type="EMBL" id="CM007896">
    <property type="protein sequence ID" value="OTG20569.1"/>
    <property type="molecule type" value="Genomic_DNA"/>
</dbReference>
<keyword evidence="3 6" id="KW-1133">Transmembrane helix</keyword>
<evidence type="ECO:0000313" key="8">
    <source>
        <dbReference type="Proteomes" id="UP000215914"/>
    </source>
</evidence>
<keyword evidence="2 6" id="KW-0812">Transmembrane</keyword>
<keyword evidence="8" id="KW-1185">Reference proteome</keyword>
<evidence type="ECO:0000313" key="7">
    <source>
        <dbReference type="EMBL" id="OTG20569.1"/>
    </source>
</evidence>
<dbReference type="InterPro" id="IPR005828">
    <property type="entry name" value="MFS_sugar_transport-like"/>
</dbReference>
<sequence>MILVAVLVDGWMDIIILVLKLARSETEINQEEPSCLLFWYHNLLIISLFLFYFTNIQLVFDLSFCRISNFFIGLCFLSVVMTFGISKVYLGFGCICVLAVMYIASNVVETKGRSLEDIERELSPPI</sequence>
<proteinExistence type="inferred from homology"/>
<comment type="similarity">
    <text evidence="5">Belongs to the major facilitator superfamily. Phosphate:H(+) symporter (TC 2.A.1.9) family.</text>
</comment>
<dbReference type="InterPro" id="IPR050360">
    <property type="entry name" value="MFS_Sugar_Transporters"/>
</dbReference>
<dbReference type="GO" id="GO:0016020">
    <property type="term" value="C:membrane"/>
    <property type="evidence" value="ECO:0007669"/>
    <property type="project" value="UniProtKB-SubCell"/>
</dbReference>
<dbReference type="AlphaFoldDB" id="A0A251UBW0"/>
<feature type="transmembrane region" description="Helical" evidence="6">
    <location>
        <begin position="89"/>
        <end position="108"/>
    </location>
</feature>
<dbReference type="GO" id="GO:0022857">
    <property type="term" value="F:transmembrane transporter activity"/>
    <property type="evidence" value="ECO:0007669"/>
    <property type="project" value="InterPro"/>
</dbReference>
<protein>
    <submittedName>
        <fullName evidence="7">Putative major facilitator, sugar transporter-like protein</fullName>
    </submittedName>
</protein>
<dbReference type="Proteomes" id="UP000215914">
    <property type="component" value="Chromosome 7"/>
</dbReference>
<dbReference type="PANTHER" id="PTHR48022">
    <property type="entry name" value="PLASTIDIC GLUCOSE TRANSPORTER 4"/>
    <property type="match status" value="1"/>
</dbReference>
<evidence type="ECO:0000256" key="4">
    <source>
        <dbReference type="ARBA" id="ARBA00023136"/>
    </source>
</evidence>
<keyword evidence="7" id="KW-0762">Sugar transport</keyword>
<dbReference type="PANTHER" id="PTHR48022:SF2">
    <property type="entry name" value="PLASTIDIC GLUCOSE TRANSPORTER 4"/>
    <property type="match status" value="1"/>
</dbReference>
<gene>
    <name evidence="7" type="ORF">HannXRQ_Chr07g0194561</name>
</gene>
<keyword evidence="7" id="KW-0813">Transport</keyword>
<organism evidence="7 8">
    <name type="scientific">Helianthus annuus</name>
    <name type="common">Common sunflower</name>
    <dbReference type="NCBI Taxonomy" id="4232"/>
    <lineage>
        <taxon>Eukaryota</taxon>
        <taxon>Viridiplantae</taxon>
        <taxon>Streptophyta</taxon>
        <taxon>Embryophyta</taxon>
        <taxon>Tracheophyta</taxon>
        <taxon>Spermatophyta</taxon>
        <taxon>Magnoliopsida</taxon>
        <taxon>eudicotyledons</taxon>
        <taxon>Gunneridae</taxon>
        <taxon>Pentapetalae</taxon>
        <taxon>asterids</taxon>
        <taxon>campanulids</taxon>
        <taxon>Asterales</taxon>
        <taxon>Asteraceae</taxon>
        <taxon>Asteroideae</taxon>
        <taxon>Heliantheae alliance</taxon>
        <taxon>Heliantheae</taxon>
        <taxon>Helianthus</taxon>
    </lineage>
</organism>
<dbReference type="InParanoid" id="A0A251UBW0"/>
<comment type="subcellular location">
    <subcellularLocation>
        <location evidence="1">Membrane</location>
        <topology evidence="1">Multi-pass membrane protein</topology>
    </subcellularLocation>
</comment>
<reference evidence="8" key="1">
    <citation type="journal article" date="2017" name="Nature">
        <title>The sunflower genome provides insights into oil metabolism, flowering and Asterid evolution.</title>
        <authorList>
            <person name="Badouin H."/>
            <person name="Gouzy J."/>
            <person name="Grassa C.J."/>
            <person name="Murat F."/>
            <person name="Staton S.E."/>
            <person name="Cottret L."/>
            <person name="Lelandais-Briere C."/>
            <person name="Owens G.L."/>
            <person name="Carrere S."/>
            <person name="Mayjonade B."/>
            <person name="Legrand L."/>
            <person name="Gill N."/>
            <person name="Kane N.C."/>
            <person name="Bowers J.E."/>
            <person name="Hubner S."/>
            <person name="Bellec A."/>
            <person name="Berard A."/>
            <person name="Berges H."/>
            <person name="Blanchet N."/>
            <person name="Boniface M.C."/>
            <person name="Brunel D."/>
            <person name="Catrice O."/>
            <person name="Chaidir N."/>
            <person name="Claudel C."/>
            <person name="Donnadieu C."/>
            <person name="Faraut T."/>
            <person name="Fievet G."/>
            <person name="Helmstetter N."/>
            <person name="King M."/>
            <person name="Knapp S.J."/>
            <person name="Lai Z."/>
            <person name="Le Paslier M.C."/>
            <person name="Lippi Y."/>
            <person name="Lorenzon L."/>
            <person name="Mandel J.R."/>
            <person name="Marage G."/>
            <person name="Marchand G."/>
            <person name="Marquand E."/>
            <person name="Bret-Mestries E."/>
            <person name="Morien E."/>
            <person name="Nambeesan S."/>
            <person name="Nguyen T."/>
            <person name="Pegot-Espagnet P."/>
            <person name="Pouilly N."/>
            <person name="Raftis F."/>
            <person name="Sallet E."/>
            <person name="Schiex T."/>
            <person name="Thomas J."/>
            <person name="Vandecasteele C."/>
            <person name="Vares D."/>
            <person name="Vear F."/>
            <person name="Vautrin S."/>
            <person name="Crespi M."/>
            <person name="Mangin B."/>
            <person name="Burke J.M."/>
            <person name="Salse J."/>
            <person name="Munos S."/>
            <person name="Vincourt P."/>
            <person name="Rieseberg L.H."/>
            <person name="Langlade N.B."/>
        </authorList>
    </citation>
    <scope>NUCLEOTIDE SEQUENCE [LARGE SCALE GENOMIC DNA]</scope>
    <source>
        <strain evidence="8">cv. SF193</strain>
    </source>
</reference>
<keyword evidence="4 6" id="KW-0472">Membrane</keyword>
<feature type="transmembrane region" description="Helical" evidence="6">
    <location>
        <begin position="67"/>
        <end position="83"/>
    </location>
</feature>
<dbReference type="Pfam" id="PF00083">
    <property type="entry name" value="Sugar_tr"/>
    <property type="match status" value="1"/>
</dbReference>
<name>A0A251UBW0_HELAN</name>
<dbReference type="InterPro" id="IPR036259">
    <property type="entry name" value="MFS_trans_sf"/>
</dbReference>